<gene>
    <name evidence="3" type="ORF">DM02DRAFT_725568</name>
</gene>
<dbReference type="STRING" id="97972.A0A2V1E363"/>
<dbReference type="OrthoDB" id="5429634at2759"/>
<sequence>MRPYTDVVELQESQKNSLEALVADEGSKSPNERLKPSPRFGSILLFKTWFPEVNPYDPREHLPWIVSAAVFVLNICLTAYAFTQRRGDGRSFVDILQPGKGWTCDTVRLYNRWLHFAINALSTILLSASNYCSQLLVAPTRRDVDEAHSHKVWLDIGVQSIRNLRRVDSRRKGLWGCLMISSGLLHLFWNSAIFAATPFNTYHVGLVTADFLKDNTEWHRSLAPLETIRRNASRIPAVEKEECISRYAGKMAGLASFLIVSSNITMSQEFSFDPTNTRSSLLINFTTVRGASGDWYLSNDWMCSAKGKPGHIACTEKALQSVDDWTIAPFVRDVYGTSRIWSKVDYCLPINDNIPMDTECALRMSPTLLSVITALNLVKCICIAYTAYLYRYESRKSRKMNNSKPISNSGKYSMIFSRTSLHLVTVGDAIASFLDDADKHTRGLDLAAKKDFVNSWPTKGTRLPHPKTQPQRWFRAASKLRWCITISMCIILVIIVGILLGLTITTQRALGVEVGLASLWSYGVGSVQPWAVALAGFMRKLDQTSGFFFAVFFANMFQVAVSAFYMLYNNLLTIMVVGSEWNDYVFERKTLRVSIPQGIQRSNYFLSLPYKYSLPLMVCSGILHWLISQSIFVIQTVAFTFDLQRNEPMDSSSIGYSSISIVLAMFVGVILIVAIIIVGFNFKYEVKASRDTGEEPPYPMPLASTCSAAISANCHRHEEDKDCPILPVRWGYVSDVEGGDSGHFTFTTAGDVRHPIQP</sequence>
<dbReference type="PANTHER" id="PTHR35395:SF1">
    <property type="entry name" value="DUF6536 DOMAIN-CONTAINING PROTEIN"/>
    <property type="match status" value="1"/>
</dbReference>
<feature type="transmembrane region" description="Helical" evidence="1">
    <location>
        <begin position="516"/>
        <end position="535"/>
    </location>
</feature>
<accession>A0A2V1E363</accession>
<feature type="transmembrane region" description="Helical" evidence="1">
    <location>
        <begin position="547"/>
        <end position="568"/>
    </location>
</feature>
<feature type="transmembrane region" description="Helical" evidence="1">
    <location>
        <begin position="368"/>
        <end position="390"/>
    </location>
</feature>
<dbReference type="Proteomes" id="UP000244855">
    <property type="component" value="Unassembled WGS sequence"/>
</dbReference>
<dbReference type="Pfam" id="PF20163">
    <property type="entry name" value="DUF6536"/>
    <property type="match status" value="1"/>
</dbReference>
<reference evidence="3 4" key="1">
    <citation type="journal article" date="2018" name="Sci. Rep.">
        <title>Comparative genomics provides insights into the lifestyle and reveals functional heterogeneity of dark septate endophytic fungi.</title>
        <authorList>
            <person name="Knapp D.G."/>
            <person name="Nemeth J.B."/>
            <person name="Barry K."/>
            <person name="Hainaut M."/>
            <person name="Henrissat B."/>
            <person name="Johnson J."/>
            <person name="Kuo A."/>
            <person name="Lim J.H.P."/>
            <person name="Lipzen A."/>
            <person name="Nolan M."/>
            <person name="Ohm R.A."/>
            <person name="Tamas L."/>
            <person name="Grigoriev I.V."/>
            <person name="Spatafora J.W."/>
            <person name="Nagy L.G."/>
            <person name="Kovacs G.M."/>
        </authorList>
    </citation>
    <scope>NUCLEOTIDE SEQUENCE [LARGE SCALE GENOMIC DNA]</scope>
    <source>
        <strain evidence="3 4">DSE2036</strain>
    </source>
</reference>
<dbReference type="InterPro" id="IPR046623">
    <property type="entry name" value="DUF6536"/>
</dbReference>
<feature type="transmembrane region" description="Helical" evidence="1">
    <location>
        <begin position="62"/>
        <end position="82"/>
    </location>
</feature>
<dbReference type="SUPFAM" id="SSF81665">
    <property type="entry name" value="Calcium ATPase, transmembrane domain M"/>
    <property type="match status" value="1"/>
</dbReference>
<keyword evidence="1" id="KW-0812">Transmembrane</keyword>
<evidence type="ECO:0000256" key="1">
    <source>
        <dbReference type="SAM" id="Phobius"/>
    </source>
</evidence>
<proteinExistence type="predicted"/>
<dbReference type="EMBL" id="KZ805318">
    <property type="protein sequence ID" value="PVI04891.1"/>
    <property type="molecule type" value="Genomic_DNA"/>
</dbReference>
<feature type="transmembrane region" description="Helical" evidence="1">
    <location>
        <begin position="173"/>
        <end position="189"/>
    </location>
</feature>
<name>A0A2V1E363_9PLEO</name>
<evidence type="ECO:0000313" key="3">
    <source>
        <dbReference type="EMBL" id="PVI04891.1"/>
    </source>
</evidence>
<dbReference type="PANTHER" id="PTHR35395">
    <property type="entry name" value="DUF6536 DOMAIN-CONTAINING PROTEIN"/>
    <property type="match status" value="1"/>
</dbReference>
<protein>
    <recommendedName>
        <fullName evidence="2">DUF6536 domain-containing protein</fullName>
    </recommendedName>
</protein>
<keyword evidence="1" id="KW-1133">Transmembrane helix</keyword>
<feature type="transmembrane region" description="Helical" evidence="1">
    <location>
        <begin position="482"/>
        <end position="504"/>
    </location>
</feature>
<keyword evidence="4" id="KW-1185">Reference proteome</keyword>
<evidence type="ECO:0000313" key="4">
    <source>
        <dbReference type="Proteomes" id="UP000244855"/>
    </source>
</evidence>
<dbReference type="AlphaFoldDB" id="A0A2V1E363"/>
<evidence type="ECO:0000259" key="2">
    <source>
        <dbReference type="Pfam" id="PF20163"/>
    </source>
</evidence>
<dbReference type="InterPro" id="IPR023298">
    <property type="entry name" value="ATPase_P-typ_TM_dom_sf"/>
</dbReference>
<feature type="domain" description="DUF6536" evidence="2">
    <location>
        <begin position="65"/>
        <end position="212"/>
    </location>
</feature>
<organism evidence="3 4">
    <name type="scientific">Periconia macrospinosa</name>
    <dbReference type="NCBI Taxonomy" id="97972"/>
    <lineage>
        <taxon>Eukaryota</taxon>
        <taxon>Fungi</taxon>
        <taxon>Dikarya</taxon>
        <taxon>Ascomycota</taxon>
        <taxon>Pezizomycotina</taxon>
        <taxon>Dothideomycetes</taxon>
        <taxon>Pleosporomycetidae</taxon>
        <taxon>Pleosporales</taxon>
        <taxon>Massarineae</taxon>
        <taxon>Periconiaceae</taxon>
        <taxon>Periconia</taxon>
    </lineage>
</organism>
<keyword evidence="1" id="KW-0472">Membrane</keyword>
<feature type="transmembrane region" description="Helical" evidence="1">
    <location>
        <begin position="614"/>
        <end position="641"/>
    </location>
</feature>
<feature type="transmembrane region" description="Helical" evidence="1">
    <location>
        <begin position="653"/>
        <end position="680"/>
    </location>
</feature>